<dbReference type="AlphaFoldDB" id="A0A328ATP2"/>
<sequence>MDLVNQPTRTIRAELIARQPRVRRPTAVADRIPPGVSLTLALFVSGLMWLAIALGVRALFA</sequence>
<dbReference type="Proteomes" id="UP000249725">
    <property type="component" value="Unassembled WGS sequence"/>
</dbReference>
<accession>A0A328ATP2</accession>
<gene>
    <name evidence="2" type="ORF">DJ018_06885</name>
</gene>
<reference evidence="3" key="1">
    <citation type="submission" date="2018-05" db="EMBL/GenBank/DDBJ databases">
        <authorList>
            <person name="Li X."/>
        </authorList>
    </citation>
    <scope>NUCLEOTIDE SEQUENCE [LARGE SCALE GENOMIC DNA]</scope>
    <source>
        <strain evidence="3">YIM 73061</strain>
    </source>
</reference>
<keyword evidence="3" id="KW-1185">Reference proteome</keyword>
<organism evidence="2 3">
    <name type="scientific">Phenylobacterium deserti</name>
    <dbReference type="NCBI Taxonomy" id="1914756"/>
    <lineage>
        <taxon>Bacteria</taxon>
        <taxon>Pseudomonadati</taxon>
        <taxon>Pseudomonadota</taxon>
        <taxon>Alphaproteobacteria</taxon>
        <taxon>Caulobacterales</taxon>
        <taxon>Caulobacteraceae</taxon>
        <taxon>Phenylobacterium</taxon>
    </lineage>
</organism>
<evidence type="ECO:0000256" key="1">
    <source>
        <dbReference type="SAM" id="Phobius"/>
    </source>
</evidence>
<evidence type="ECO:0000313" key="3">
    <source>
        <dbReference type="Proteomes" id="UP000249725"/>
    </source>
</evidence>
<evidence type="ECO:0000313" key="2">
    <source>
        <dbReference type="EMBL" id="RAK57645.1"/>
    </source>
</evidence>
<keyword evidence="1" id="KW-0472">Membrane</keyword>
<protein>
    <submittedName>
        <fullName evidence="2">Uncharacterized protein</fullName>
    </submittedName>
</protein>
<keyword evidence="1" id="KW-0812">Transmembrane</keyword>
<proteinExistence type="predicted"/>
<feature type="transmembrane region" description="Helical" evidence="1">
    <location>
        <begin position="40"/>
        <end position="60"/>
    </location>
</feature>
<name>A0A328ATP2_9CAUL</name>
<comment type="caution">
    <text evidence="2">The sequence shown here is derived from an EMBL/GenBank/DDBJ whole genome shotgun (WGS) entry which is preliminary data.</text>
</comment>
<dbReference type="EMBL" id="QFYR01000001">
    <property type="protein sequence ID" value="RAK57645.1"/>
    <property type="molecule type" value="Genomic_DNA"/>
</dbReference>
<keyword evidence="1" id="KW-1133">Transmembrane helix</keyword>